<comment type="cofactor">
    <cofactor evidence="1">
        <name>Zn(2+)</name>
        <dbReference type="ChEBI" id="CHEBI:29105"/>
    </cofactor>
</comment>
<keyword evidence="8" id="KW-1185">Reference proteome</keyword>
<feature type="domain" description="Peptidase M16 C-terminal" evidence="6">
    <location>
        <begin position="214"/>
        <end position="388"/>
    </location>
</feature>
<protein>
    <submittedName>
        <fullName evidence="7">Insulinase family protein</fullName>
    </submittedName>
</protein>
<comment type="similarity">
    <text evidence="2 3">Belongs to the peptidase M16 family.</text>
</comment>
<feature type="domain" description="Peptidase M16 C-terminal" evidence="6">
    <location>
        <begin position="671"/>
        <end position="848"/>
    </location>
</feature>
<dbReference type="PROSITE" id="PS00143">
    <property type="entry name" value="INSULINASE"/>
    <property type="match status" value="1"/>
</dbReference>
<dbReference type="PANTHER" id="PTHR11851">
    <property type="entry name" value="METALLOPROTEASE"/>
    <property type="match status" value="1"/>
</dbReference>
<evidence type="ECO:0000256" key="1">
    <source>
        <dbReference type="ARBA" id="ARBA00001947"/>
    </source>
</evidence>
<evidence type="ECO:0000259" key="6">
    <source>
        <dbReference type="Pfam" id="PF05193"/>
    </source>
</evidence>
<dbReference type="InterPro" id="IPR050361">
    <property type="entry name" value="MPP/UQCRC_Complex"/>
</dbReference>
<name>A0A7Y6NRK1_9BURK</name>
<keyword evidence="4" id="KW-0732">Signal</keyword>
<dbReference type="GO" id="GO:0006508">
    <property type="term" value="P:proteolysis"/>
    <property type="evidence" value="ECO:0007669"/>
    <property type="project" value="InterPro"/>
</dbReference>
<dbReference type="RefSeq" id="WP_176070880.1">
    <property type="nucleotide sequence ID" value="NZ_JABWMJ010000010.1"/>
</dbReference>
<dbReference type="PANTHER" id="PTHR11851:SF49">
    <property type="entry name" value="MITOCHONDRIAL-PROCESSING PEPTIDASE SUBUNIT ALPHA"/>
    <property type="match status" value="1"/>
</dbReference>
<reference evidence="7 8" key="1">
    <citation type="submission" date="2020-06" db="EMBL/GenBank/DDBJ databases">
        <title>Schlegella sp. ID0723 isolated from air conditioner.</title>
        <authorList>
            <person name="Kim D.Y."/>
            <person name="Kim D.-U."/>
        </authorList>
    </citation>
    <scope>NUCLEOTIDE SEQUENCE [LARGE SCALE GENOMIC DNA]</scope>
    <source>
        <strain evidence="7 8">ID0723</strain>
    </source>
</reference>
<dbReference type="GO" id="GO:0004222">
    <property type="term" value="F:metalloendopeptidase activity"/>
    <property type="evidence" value="ECO:0007669"/>
    <property type="project" value="InterPro"/>
</dbReference>
<gene>
    <name evidence="7" type="ORF">HQN59_19970</name>
</gene>
<dbReference type="Pfam" id="PF05193">
    <property type="entry name" value="Peptidase_M16_C"/>
    <property type="match status" value="2"/>
</dbReference>
<comment type="caution">
    <text evidence="7">The sequence shown here is derived from an EMBL/GenBank/DDBJ whole genome shotgun (WGS) entry which is preliminary data.</text>
</comment>
<evidence type="ECO:0000256" key="3">
    <source>
        <dbReference type="RuleBase" id="RU004447"/>
    </source>
</evidence>
<dbReference type="Proteomes" id="UP000529637">
    <property type="component" value="Unassembled WGS sequence"/>
</dbReference>
<dbReference type="Gene3D" id="3.30.830.10">
    <property type="entry name" value="Metalloenzyme, LuxS/M16 peptidase-like"/>
    <property type="match status" value="4"/>
</dbReference>
<proteinExistence type="inferred from homology"/>
<feature type="chain" id="PRO_5031302529" evidence="4">
    <location>
        <begin position="34"/>
        <end position="929"/>
    </location>
</feature>
<dbReference type="GO" id="GO:0046872">
    <property type="term" value="F:metal ion binding"/>
    <property type="evidence" value="ECO:0007669"/>
    <property type="project" value="InterPro"/>
</dbReference>
<evidence type="ECO:0000313" key="8">
    <source>
        <dbReference type="Proteomes" id="UP000529637"/>
    </source>
</evidence>
<dbReference type="SUPFAM" id="SSF63411">
    <property type="entry name" value="LuxS/MPP-like metallohydrolase"/>
    <property type="match status" value="4"/>
</dbReference>
<dbReference type="Pfam" id="PF00675">
    <property type="entry name" value="Peptidase_M16"/>
    <property type="match status" value="1"/>
</dbReference>
<dbReference type="InterPro" id="IPR007863">
    <property type="entry name" value="Peptidase_M16_C"/>
</dbReference>
<evidence type="ECO:0000256" key="2">
    <source>
        <dbReference type="ARBA" id="ARBA00007261"/>
    </source>
</evidence>
<dbReference type="AlphaFoldDB" id="A0A7Y6NRK1"/>
<sequence length="929" mass="101472">MRRSRPVRMFGSVSALLCWLVLATFGSAAFAQAQPPLPAGVTRVTEVEGITEYALANGLHVLLLPDPSKPVTTVNLTLRVGSRMENYGETGMAHLLEHLLFKGTPRHPDPKREMSDRGLSWNGTTSDDRTNYFASMAENPANLDFYLGWLGEALTQSFIAKKDLDSEMTVVRNEMESGENDPGNVLFQNVRSSAFRWHNYGKSTIGARADVENVDVARLQAFYRKYYQPDNAVLIVAGKFDEARTLATVASSFGRIPKPTRVLEPTYTLDPAQDGERSVMLRRVGDTPIVLAMYHVPAGASPDFPAALLASVMLGGPEFRLHKALVEKNLAASAFGSARPMAEPGYAYFGAQLKSDQPVDAARDALLAAVEGSARTPFTPAELERAKNIWLRGFAQTLDDPQRVGIALSEYVALGDWRLGFDRRDRIKAVTLEDVNRVAAAYFVTSNRTLGTFIPSAAPVRAPAPQKVDVAAVMKDFKGGEAVARGESFDVSPENIDKRTTFGTLHGPAGVRTAFLPKATRGAKVVAIVTLRLGDEKTLFGKDVIGSATASMLARGTERLSREQLAAEFEKLRTSWDVGGGPTGASIRLETTKQNLAASVALASEVLKTPRFDAGEFEQMKAGWVSSIEESRSEPRALLRERLDRHGNPYPKGDVRYAMTFDETLKAIAALKLDDVRAFHREFYGASRAIVSAVGDFDPGALGAQLTREIGGWTSRTAYTRVAQPAYDIPPLQFRIEVKDKQNAEAAGRLQFALRESDREFQALRLATHIFGGASGRLWDRVREKDGLSYGVGAYIAGGLFEPNADWGFYAITAPQNADRVHAAFDEEALRARREGFTENELTRAKEAIASASRLARAQDATLARTFVSFVERDKTPRYFAEIDALRASITLDEVNAAFRKYMVPEKMVFGVAGDFAGATAATKAAAAR</sequence>
<feature type="domain" description="Peptidase M16 N-terminal" evidence="5">
    <location>
        <begin position="61"/>
        <end position="207"/>
    </location>
</feature>
<evidence type="ECO:0000313" key="7">
    <source>
        <dbReference type="EMBL" id="NUZ08048.1"/>
    </source>
</evidence>
<accession>A0A7Y6NRK1</accession>
<evidence type="ECO:0000256" key="4">
    <source>
        <dbReference type="SAM" id="SignalP"/>
    </source>
</evidence>
<dbReference type="InterPro" id="IPR001431">
    <property type="entry name" value="Pept_M16_Zn_BS"/>
</dbReference>
<feature type="signal peptide" evidence="4">
    <location>
        <begin position="1"/>
        <end position="33"/>
    </location>
</feature>
<organism evidence="7 8">
    <name type="scientific">Piscinibacter koreensis</name>
    <dbReference type="NCBI Taxonomy" id="2742824"/>
    <lineage>
        <taxon>Bacteria</taxon>
        <taxon>Pseudomonadati</taxon>
        <taxon>Pseudomonadota</taxon>
        <taxon>Betaproteobacteria</taxon>
        <taxon>Burkholderiales</taxon>
        <taxon>Sphaerotilaceae</taxon>
        <taxon>Piscinibacter</taxon>
    </lineage>
</organism>
<dbReference type="EMBL" id="JABWMJ010000010">
    <property type="protein sequence ID" value="NUZ08048.1"/>
    <property type="molecule type" value="Genomic_DNA"/>
</dbReference>
<evidence type="ECO:0000259" key="5">
    <source>
        <dbReference type="Pfam" id="PF00675"/>
    </source>
</evidence>
<dbReference type="InterPro" id="IPR011765">
    <property type="entry name" value="Pept_M16_N"/>
</dbReference>
<dbReference type="InterPro" id="IPR011249">
    <property type="entry name" value="Metalloenz_LuxS/M16"/>
</dbReference>